<feature type="domain" description="Molybdopterin cofactor biosynthesis C (MoaC)" evidence="7">
    <location>
        <begin position="32"/>
        <end position="167"/>
    </location>
</feature>
<evidence type="ECO:0000256" key="4">
    <source>
        <dbReference type="ARBA" id="ARBA00023150"/>
    </source>
</evidence>
<evidence type="ECO:0000256" key="5">
    <source>
        <dbReference type="ARBA" id="ARBA00023239"/>
    </source>
</evidence>
<dbReference type="HAMAP" id="MF_01224_B">
    <property type="entry name" value="MoaC_B"/>
    <property type="match status" value="1"/>
</dbReference>
<evidence type="ECO:0000256" key="3">
    <source>
        <dbReference type="ARBA" id="ARBA00012575"/>
    </source>
</evidence>
<comment type="subunit">
    <text evidence="6">Homohexamer; trimer of dimers.</text>
</comment>
<dbReference type="InterPro" id="IPR047594">
    <property type="entry name" value="MoaC_bact/euk"/>
</dbReference>
<dbReference type="Pfam" id="PF01967">
    <property type="entry name" value="MoaC"/>
    <property type="match status" value="1"/>
</dbReference>
<dbReference type="Proteomes" id="UP001239167">
    <property type="component" value="Unassembled WGS sequence"/>
</dbReference>
<name>A0ABT9Y8T1_9FIRM</name>
<protein>
    <recommendedName>
        <fullName evidence="3 6">Cyclic pyranopterin monophosphate synthase</fullName>
        <ecNumber evidence="3 6">4.6.1.17</ecNumber>
    </recommendedName>
    <alternativeName>
        <fullName evidence="6">Molybdenum cofactor biosynthesis protein C</fullName>
    </alternativeName>
</protein>
<dbReference type="EMBL" id="JAUSUE010000014">
    <property type="protein sequence ID" value="MDQ0204248.1"/>
    <property type="molecule type" value="Genomic_DNA"/>
</dbReference>
<dbReference type="SUPFAM" id="SSF55040">
    <property type="entry name" value="Molybdenum cofactor biosynthesis protein C, MoaC"/>
    <property type="match status" value="1"/>
</dbReference>
<comment type="caution">
    <text evidence="8">The sequence shown here is derived from an EMBL/GenBank/DDBJ whole genome shotgun (WGS) entry which is preliminary data.</text>
</comment>
<evidence type="ECO:0000259" key="7">
    <source>
        <dbReference type="Pfam" id="PF01967"/>
    </source>
</evidence>
<dbReference type="EC" id="4.6.1.17" evidence="3 6"/>
<dbReference type="InterPro" id="IPR036522">
    <property type="entry name" value="MoaC_sf"/>
</dbReference>
<evidence type="ECO:0000256" key="1">
    <source>
        <dbReference type="ARBA" id="ARBA00001637"/>
    </source>
</evidence>
<keyword evidence="4 6" id="KW-0501">Molybdenum cofactor biosynthesis</keyword>
<dbReference type="InterPro" id="IPR023045">
    <property type="entry name" value="MoaC"/>
</dbReference>
<keyword evidence="5 6" id="KW-0456">Lyase</keyword>
<dbReference type="NCBIfam" id="TIGR00581">
    <property type="entry name" value="moaC"/>
    <property type="match status" value="1"/>
</dbReference>
<evidence type="ECO:0000256" key="2">
    <source>
        <dbReference type="ARBA" id="ARBA00005046"/>
    </source>
</evidence>
<dbReference type="InterPro" id="IPR002820">
    <property type="entry name" value="Mopterin_CF_biosynth-C_dom"/>
</dbReference>
<evidence type="ECO:0000313" key="8">
    <source>
        <dbReference type="EMBL" id="MDQ0204248.1"/>
    </source>
</evidence>
<organism evidence="8 9">
    <name type="scientific">Pectinatus haikarae</name>
    <dbReference type="NCBI Taxonomy" id="349096"/>
    <lineage>
        <taxon>Bacteria</taxon>
        <taxon>Bacillati</taxon>
        <taxon>Bacillota</taxon>
        <taxon>Negativicutes</taxon>
        <taxon>Selenomonadales</taxon>
        <taxon>Selenomonadaceae</taxon>
        <taxon>Pectinatus</taxon>
    </lineage>
</organism>
<proteinExistence type="inferred from homology"/>
<keyword evidence="9" id="KW-1185">Reference proteome</keyword>
<evidence type="ECO:0000256" key="6">
    <source>
        <dbReference type="HAMAP-Rule" id="MF_01224"/>
    </source>
</evidence>
<dbReference type="NCBIfam" id="NF006870">
    <property type="entry name" value="PRK09364.1"/>
    <property type="match status" value="1"/>
</dbReference>
<dbReference type="PANTHER" id="PTHR22960:SF29">
    <property type="entry name" value="CYCLIC PYRANOPTERIN MONOPHOSPHATE SYNTHASE"/>
    <property type="match status" value="1"/>
</dbReference>
<dbReference type="Gene3D" id="3.30.70.640">
    <property type="entry name" value="Molybdopterin cofactor biosynthesis C (MoaC) domain"/>
    <property type="match status" value="1"/>
</dbReference>
<sequence>MLLLSPTDNLINQVVNTMNKLSHFDKNGKAVMVDISDKPVTKRSAVAVGRIYVSPEIFTAVKNGTAKKGDVLGTARLAGIMAAKKTSDIIPLCHPIPISNISVDFTLEADNLSIYVQSEARTTGQTGIEMEVLHAVSVSLLTIYDMCKAIDHSMKIADIHLIYKDGGKTGIYDTGER</sequence>
<feature type="active site" evidence="6">
    <location>
        <position position="145"/>
    </location>
</feature>
<dbReference type="CDD" id="cd01420">
    <property type="entry name" value="MoaC_PE"/>
    <property type="match status" value="1"/>
</dbReference>
<dbReference type="InterPro" id="IPR050105">
    <property type="entry name" value="MoCo_biosynth_MoaA/MoaC"/>
</dbReference>
<comment type="catalytic activity">
    <reaction evidence="1 6">
        <text>(8S)-3',8-cyclo-7,8-dihydroguanosine 5'-triphosphate = cyclic pyranopterin phosphate + diphosphate</text>
        <dbReference type="Rhea" id="RHEA:49580"/>
        <dbReference type="ChEBI" id="CHEBI:33019"/>
        <dbReference type="ChEBI" id="CHEBI:59648"/>
        <dbReference type="ChEBI" id="CHEBI:131766"/>
        <dbReference type="EC" id="4.6.1.17"/>
    </reaction>
</comment>
<feature type="binding site" evidence="6">
    <location>
        <begin position="130"/>
        <end position="131"/>
    </location>
    <ligand>
        <name>substrate</name>
    </ligand>
</feature>
<dbReference type="RefSeq" id="WP_307224490.1">
    <property type="nucleotide sequence ID" value="NZ_JAUSUE010000014.1"/>
</dbReference>
<gene>
    <name evidence="6" type="primary">moaC</name>
    <name evidence="8" type="ORF">J2S01_001976</name>
</gene>
<comment type="pathway">
    <text evidence="2 6">Cofactor biosynthesis; molybdopterin biosynthesis.</text>
</comment>
<comment type="function">
    <text evidence="6">Catalyzes the conversion of (8S)-3',8-cyclo-7,8-dihydroguanosine 5'-triphosphate to cyclic pyranopterin monophosphate (cPMP).</text>
</comment>
<evidence type="ECO:0000313" key="9">
    <source>
        <dbReference type="Proteomes" id="UP001239167"/>
    </source>
</evidence>
<reference evidence="8 9" key="1">
    <citation type="submission" date="2023-07" db="EMBL/GenBank/DDBJ databases">
        <title>Genomic Encyclopedia of Type Strains, Phase IV (KMG-IV): sequencing the most valuable type-strain genomes for metagenomic binning, comparative biology and taxonomic classification.</title>
        <authorList>
            <person name="Goeker M."/>
        </authorList>
    </citation>
    <scope>NUCLEOTIDE SEQUENCE [LARGE SCALE GENOMIC DNA]</scope>
    <source>
        <strain evidence="8 9">DSM 16980</strain>
    </source>
</reference>
<comment type="similarity">
    <text evidence="6">Belongs to the MoaC family.</text>
</comment>
<accession>A0ABT9Y8T1</accession>
<dbReference type="PANTHER" id="PTHR22960">
    <property type="entry name" value="MOLYBDOPTERIN COFACTOR SYNTHESIS PROTEIN A"/>
    <property type="match status" value="1"/>
</dbReference>
<feature type="binding site" evidence="6">
    <location>
        <begin position="92"/>
        <end position="94"/>
    </location>
    <ligand>
        <name>substrate</name>
    </ligand>
</feature>